<evidence type="ECO:0000313" key="1">
    <source>
        <dbReference type="EMBL" id="MBW4548782.1"/>
    </source>
</evidence>
<organism evidence="1 2">
    <name type="scientific">Symplocastrum torsivum CPER-KK1</name>
    <dbReference type="NCBI Taxonomy" id="450513"/>
    <lineage>
        <taxon>Bacteria</taxon>
        <taxon>Bacillati</taxon>
        <taxon>Cyanobacteriota</taxon>
        <taxon>Cyanophyceae</taxon>
        <taxon>Oscillatoriophycideae</taxon>
        <taxon>Oscillatoriales</taxon>
        <taxon>Microcoleaceae</taxon>
        <taxon>Symplocastrum</taxon>
    </lineage>
</organism>
<dbReference type="EMBL" id="JAHHIF010000071">
    <property type="protein sequence ID" value="MBW4548782.1"/>
    <property type="molecule type" value="Genomic_DNA"/>
</dbReference>
<evidence type="ECO:0000313" key="2">
    <source>
        <dbReference type="Proteomes" id="UP000753908"/>
    </source>
</evidence>
<reference evidence="1" key="2">
    <citation type="journal article" date="2022" name="Microbiol. Resour. Announc.">
        <title>Metagenome Sequencing to Explore Phylogenomics of Terrestrial Cyanobacteria.</title>
        <authorList>
            <person name="Ward R.D."/>
            <person name="Stajich J.E."/>
            <person name="Johansen J.R."/>
            <person name="Huntemann M."/>
            <person name="Clum A."/>
            <person name="Foster B."/>
            <person name="Foster B."/>
            <person name="Roux S."/>
            <person name="Palaniappan K."/>
            <person name="Varghese N."/>
            <person name="Mukherjee S."/>
            <person name="Reddy T.B.K."/>
            <person name="Daum C."/>
            <person name="Copeland A."/>
            <person name="Chen I.A."/>
            <person name="Ivanova N.N."/>
            <person name="Kyrpides N.C."/>
            <person name="Shapiro N."/>
            <person name="Eloe-Fadrosh E.A."/>
            <person name="Pietrasiak N."/>
        </authorList>
    </citation>
    <scope>NUCLEOTIDE SEQUENCE</scope>
    <source>
        <strain evidence="1">CPER-KK1</strain>
    </source>
</reference>
<name>A0A951PRV5_9CYAN</name>
<accession>A0A951PRV5</accession>
<protein>
    <submittedName>
        <fullName evidence="1">Helix-turn-helix domain-containing protein</fullName>
    </submittedName>
</protein>
<dbReference type="Proteomes" id="UP000753908">
    <property type="component" value="Unassembled WGS sequence"/>
</dbReference>
<proteinExistence type="predicted"/>
<dbReference type="AlphaFoldDB" id="A0A951PRV5"/>
<comment type="caution">
    <text evidence="1">The sequence shown here is derived from an EMBL/GenBank/DDBJ whole genome shotgun (WGS) entry which is preliminary data.</text>
</comment>
<reference evidence="1" key="1">
    <citation type="submission" date="2021-05" db="EMBL/GenBank/DDBJ databases">
        <authorList>
            <person name="Pietrasiak N."/>
            <person name="Ward R."/>
            <person name="Stajich J.E."/>
            <person name="Kurbessoian T."/>
        </authorList>
    </citation>
    <scope>NUCLEOTIDE SEQUENCE</scope>
    <source>
        <strain evidence="1">CPER-KK1</strain>
    </source>
</reference>
<sequence>MKPSPRPLGEPEQNLLRLYTHCQLGMTPQKFYSKWDVSQEQIASICDRSILTVRSWFGRGQNSRSPLPIDLRHLALMDFLLEHWEDIPESLRNQLCPPER</sequence>
<gene>
    <name evidence="1" type="ORF">KME25_30905</name>
</gene>